<dbReference type="InterPro" id="IPR036464">
    <property type="entry name" value="Rubisco_LSMT_subst-bd_sf"/>
</dbReference>
<name>A0A8D8XW12_9HEMI</name>
<dbReference type="EMBL" id="HBUF01222593">
    <property type="protein sequence ID" value="CAG6670080.1"/>
    <property type="molecule type" value="Transcribed_RNA"/>
</dbReference>
<evidence type="ECO:0000256" key="3">
    <source>
        <dbReference type="ARBA" id="ARBA00022603"/>
    </source>
</evidence>
<feature type="domain" description="SET" evidence="8">
    <location>
        <begin position="107"/>
        <end position="328"/>
    </location>
</feature>
<comment type="catalytic activity">
    <reaction evidence="7">
        <text>L-histidyl-[protein] + S-adenosyl-L-methionine = N(tele)-methyl-L-histidyl-[protein] + S-adenosyl-L-homocysteine + H(+)</text>
        <dbReference type="Rhea" id="RHEA:19369"/>
        <dbReference type="Rhea" id="RHEA-COMP:9745"/>
        <dbReference type="Rhea" id="RHEA-COMP:11600"/>
        <dbReference type="ChEBI" id="CHEBI:15378"/>
        <dbReference type="ChEBI" id="CHEBI:16367"/>
        <dbReference type="ChEBI" id="CHEBI:29979"/>
        <dbReference type="ChEBI" id="CHEBI:57856"/>
        <dbReference type="ChEBI" id="CHEBI:59789"/>
        <dbReference type="EC" id="2.1.1.85"/>
    </reaction>
</comment>
<evidence type="ECO:0000256" key="4">
    <source>
        <dbReference type="ARBA" id="ARBA00022679"/>
    </source>
</evidence>
<organism evidence="9">
    <name type="scientific">Cacopsylla melanoneura</name>
    <dbReference type="NCBI Taxonomy" id="428564"/>
    <lineage>
        <taxon>Eukaryota</taxon>
        <taxon>Metazoa</taxon>
        <taxon>Ecdysozoa</taxon>
        <taxon>Arthropoda</taxon>
        <taxon>Hexapoda</taxon>
        <taxon>Insecta</taxon>
        <taxon>Pterygota</taxon>
        <taxon>Neoptera</taxon>
        <taxon>Paraneoptera</taxon>
        <taxon>Hemiptera</taxon>
        <taxon>Sternorrhyncha</taxon>
        <taxon>Psylloidea</taxon>
        <taxon>Psyllidae</taxon>
        <taxon>Psyllinae</taxon>
        <taxon>Cacopsylla</taxon>
    </lineage>
</organism>
<keyword evidence="6" id="KW-0009">Actin-binding</keyword>
<keyword evidence="5 7" id="KW-0949">S-adenosyl-L-methionine</keyword>
<comment type="subcellular location">
    <subcellularLocation>
        <location evidence="1">Cytoplasm</location>
    </subcellularLocation>
</comment>
<evidence type="ECO:0000256" key="7">
    <source>
        <dbReference type="PROSITE-ProRule" id="PRU00898"/>
    </source>
</evidence>
<dbReference type="CDD" id="cd19176">
    <property type="entry name" value="SET_SETD3"/>
    <property type="match status" value="1"/>
</dbReference>
<keyword evidence="4 7" id="KW-0808">Transferase</keyword>
<dbReference type="InterPro" id="IPR015353">
    <property type="entry name" value="Rubisco_LSMT_subst-bd"/>
</dbReference>
<comment type="similarity">
    <text evidence="7">Belongs to the class V-like SAM-binding methyltransferase superfamily. SETD3 actin-histidine methyltransferase family.</text>
</comment>
<dbReference type="InterPro" id="IPR001214">
    <property type="entry name" value="SET_dom"/>
</dbReference>
<dbReference type="Gene3D" id="3.90.1420.10">
    <property type="entry name" value="Rubisco LSMT, substrate-binding domain"/>
    <property type="match status" value="1"/>
</dbReference>
<dbReference type="EMBL" id="HBUF01345525">
    <property type="protein sequence ID" value="CAG6708960.1"/>
    <property type="molecule type" value="Transcribed_RNA"/>
</dbReference>
<evidence type="ECO:0000256" key="1">
    <source>
        <dbReference type="ARBA" id="ARBA00004496"/>
    </source>
</evidence>
<evidence type="ECO:0000256" key="5">
    <source>
        <dbReference type="ARBA" id="ARBA00022691"/>
    </source>
</evidence>
<sequence>MGKRNKHKAVIKAADNVAKNDGPKPKIPFQKSRELNELVANLFNVASVINTTSNVNREWELFQEIEIILASIVAIESEYFPSEKLERNEQTLSELITWAQDNGVQMESIGISQFERYGYGVCATKDIAEGDPIVKVPRKLMITSDTIMESPLKSLYQNNQIIRLMPNVALALYILYERFRSEDSFWRPYLNFLPPEYSTVLYFSSQDLLHMKGSPTFESAMKQCRNIFRQYAHFKRLFQTGDDEVSKLFRAKFTYEEYRWAVSTVMTRLNAVPSETQDSEVHALIPIWDMCNHENGRLLTYYNPELHVSECFSHRQFSSGQQVFIFYGVRRNADFLVHSGFFYPENDFDGVKILLGISKSDPYYDVRTQLLNRIRISSTRDFILTRTKDCGLEGALLAFLRVFNMTKEQLDSHLVRSEEELQRLLNFPGRVDDYNETKTREYLATRIKLLLSAYPTTVENDTERLTDPSLSSYAVMSIHLCLSEKLILQNCMKFLEQLGRL</sequence>
<keyword evidence="2" id="KW-0963">Cytoplasm</keyword>
<dbReference type="Pfam" id="PF00856">
    <property type="entry name" value="SET"/>
    <property type="match status" value="1"/>
</dbReference>
<dbReference type="EC" id="2.1.1.85" evidence="7"/>
<dbReference type="PANTHER" id="PTHR13271">
    <property type="entry name" value="UNCHARACTERIZED PUTATIVE METHYLTRANSFERASE"/>
    <property type="match status" value="1"/>
</dbReference>
<dbReference type="EMBL" id="HBUF01345528">
    <property type="protein sequence ID" value="CAG6708964.1"/>
    <property type="molecule type" value="Transcribed_RNA"/>
</dbReference>
<proteinExistence type="inferred from homology"/>
<dbReference type="SUPFAM" id="SSF81822">
    <property type="entry name" value="RuBisCo LSMT C-terminal, substrate-binding domain"/>
    <property type="match status" value="1"/>
</dbReference>
<protein>
    <recommendedName>
        <fullName evidence="7">protein-histidine N-methyltransferase</fullName>
        <ecNumber evidence="7">2.1.1.85</ecNumber>
    </recommendedName>
</protein>
<evidence type="ECO:0000256" key="6">
    <source>
        <dbReference type="ARBA" id="ARBA00023203"/>
    </source>
</evidence>
<dbReference type="EMBL" id="HBUF01045697">
    <property type="protein sequence ID" value="CAG6619558.1"/>
    <property type="molecule type" value="Transcribed_RNA"/>
</dbReference>
<dbReference type="Gene3D" id="3.90.1410.10">
    <property type="entry name" value="set domain protein methyltransferase, domain 1"/>
    <property type="match status" value="1"/>
</dbReference>
<dbReference type="EMBL" id="HBUF01345529">
    <property type="protein sequence ID" value="CAG6708965.1"/>
    <property type="molecule type" value="Transcribed_RNA"/>
</dbReference>
<dbReference type="EMBL" id="HBUF01222592">
    <property type="protein sequence ID" value="CAG6670079.1"/>
    <property type="molecule type" value="Transcribed_RNA"/>
</dbReference>
<dbReference type="GO" id="GO:0003779">
    <property type="term" value="F:actin binding"/>
    <property type="evidence" value="ECO:0007669"/>
    <property type="project" value="UniProtKB-KW"/>
</dbReference>
<dbReference type="GO" id="GO:0005737">
    <property type="term" value="C:cytoplasm"/>
    <property type="evidence" value="ECO:0007669"/>
    <property type="project" value="UniProtKB-SubCell"/>
</dbReference>
<dbReference type="Pfam" id="PF09273">
    <property type="entry name" value="Rubis-subs-bind"/>
    <property type="match status" value="1"/>
</dbReference>
<dbReference type="SUPFAM" id="SSF82199">
    <property type="entry name" value="SET domain"/>
    <property type="match status" value="1"/>
</dbReference>
<dbReference type="GO" id="GO:0018064">
    <property type="term" value="F:protein-L-histidine N-tele-methyltransferase activity"/>
    <property type="evidence" value="ECO:0007669"/>
    <property type="project" value="UniProtKB-EC"/>
</dbReference>
<evidence type="ECO:0000256" key="2">
    <source>
        <dbReference type="ARBA" id="ARBA00022490"/>
    </source>
</evidence>
<dbReference type="GO" id="GO:0016279">
    <property type="term" value="F:protein-lysine N-methyltransferase activity"/>
    <property type="evidence" value="ECO:0007669"/>
    <property type="project" value="TreeGrafter"/>
</dbReference>
<dbReference type="EMBL" id="HBUF01566347">
    <property type="protein sequence ID" value="CAG6764671.1"/>
    <property type="molecule type" value="Transcribed_RNA"/>
</dbReference>
<accession>A0A8D8XW12</accession>
<dbReference type="InterPro" id="IPR050600">
    <property type="entry name" value="SETD3_SETD6_MTase"/>
</dbReference>
<reference evidence="9" key="1">
    <citation type="submission" date="2021-05" db="EMBL/GenBank/DDBJ databases">
        <authorList>
            <person name="Alioto T."/>
            <person name="Alioto T."/>
            <person name="Gomez Garrido J."/>
        </authorList>
    </citation>
    <scope>NUCLEOTIDE SEQUENCE</scope>
</reference>
<dbReference type="GO" id="GO:0032259">
    <property type="term" value="P:methylation"/>
    <property type="evidence" value="ECO:0007669"/>
    <property type="project" value="UniProtKB-KW"/>
</dbReference>
<dbReference type="InterPro" id="IPR044428">
    <property type="entry name" value="SETD3_SET"/>
</dbReference>
<dbReference type="InterPro" id="IPR046341">
    <property type="entry name" value="SET_dom_sf"/>
</dbReference>
<dbReference type="InterPro" id="IPR025785">
    <property type="entry name" value="SETD3"/>
</dbReference>
<dbReference type="EMBL" id="HBUF01566346">
    <property type="protein sequence ID" value="CAG6764670.1"/>
    <property type="molecule type" value="Transcribed_RNA"/>
</dbReference>
<dbReference type="PROSITE" id="PS51565">
    <property type="entry name" value="SAM_MT85_SETD3"/>
    <property type="match status" value="1"/>
</dbReference>
<dbReference type="AlphaFoldDB" id="A0A8D8XW12"/>
<dbReference type="PANTHER" id="PTHR13271:SF47">
    <property type="entry name" value="ACTIN-HISTIDINE N-METHYLTRANSFERASE"/>
    <property type="match status" value="1"/>
</dbReference>
<keyword evidence="3 7" id="KW-0489">Methyltransferase</keyword>
<evidence type="ECO:0000313" key="9">
    <source>
        <dbReference type="EMBL" id="CAG6708965.1"/>
    </source>
</evidence>
<evidence type="ECO:0000259" key="8">
    <source>
        <dbReference type="PROSITE" id="PS50280"/>
    </source>
</evidence>
<dbReference type="EMBL" id="HBUF01345527">
    <property type="protein sequence ID" value="CAG6708963.1"/>
    <property type="molecule type" value="Transcribed_RNA"/>
</dbReference>
<dbReference type="EMBL" id="HBUF01345526">
    <property type="protein sequence ID" value="CAG6708961.1"/>
    <property type="molecule type" value="Transcribed_RNA"/>
</dbReference>
<dbReference type="EMBL" id="HBUF01045696">
    <property type="protein sequence ID" value="CAG6619557.1"/>
    <property type="molecule type" value="Transcribed_RNA"/>
</dbReference>
<dbReference type="PROSITE" id="PS50280">
    <property type="entry name" value="SET"/>
    <property type="match status" value="1"/>
</dbReference>